<evidence type="ECO:0000313" key="4">
    <source>
        <dbReference type="Proteomes" id="UP000199632"/>
    </source>
</evidence>
<reference evidence="4" key="1">
    <citation type="submission" date="2016-10" db="EMBL/GenBank/DDBJ databases">
        <authorList>
            <person name="Varghese N."/>
            <person name="Submissions S."/>
        </authorList>
    </citation>
    <scope>NUCLEOTIDE SEQUENCE [LARGE SCALE GENOMIC DNA]</scope>
    <source>
        <strain evidence="4">DSM 44718</strain>
    </source>
</reference>
<name>A0A1H3KCP2_9ACTN</name>
<evidence type="ECO:0000313" key="3">
    <source>
        <dbReference type="EMBL" id="SDY49916.1"/>
    </source>
</evidence>
<dbReference type="EMBL" id="FNQB01000001">
    <property type="protein sequence ID" value="SDY49916.1"/>
    <property type="molecule type" value="Genomic_DNA"/>
</dbReference>
<keyword evidence="4" id="KW-1185">Reference proteome</keyword>
<evidence type="ECO:0000256" key="2">
    <source>
        <dbReference type="SAM" id="Phobius"/>
    </source>
</evidence>
<feature type="compositionally biased region" description="Low complexity" evidence="1">
    <location>
        <begin position="181"/>
        <end position="193"/>
    </location>
</feature>
<feature type="region of interest" description="Disordered" evidence="1">
    <location>
        <begin position="101"/>
        <end position="228"/>
    </location>
</feature>
<dbReference type="Proteomes" id="UP000199632">
    <property type="component" value="Unassembled WGS sequence"/>
</dbReference>
<dbReference type="RefSeq" id="WP_143049592.1">
    <property type="nucleotide sequence ID" value="NZ_BOND01000038.1"/>
</dbReference>
<organism evidence="3 4">
    <name type="scientific">Asanoa ishikariensis</name>
    <dbReference type="NCBI Taxonomy" id="137265"/>
    <lineage>
        <taxon>Bacteria</taxon>
        <taxon>Bacillati</taxon>
        <taxon>Actinomycetota</taxon>
        <taxon>Actinomycetes</taxon>
        <taxon>Micromonosporales</taxon>
        <taxon>Micromonosporaceae</taxon>
        <taxon>Asanoa</taxon>
    </lineage>
</organism>
<feature type="transmembrane region" description="Helical" evidence="2">
    <location>
        <begin position="232"/>
        <end position="251"/>
    </location>
</feature>
<keyword evidence="2" id="KW-0812">Transmembrane</keyword>
<gene>
    <name evidence="3" type="ORF">SAMN05421684_0071</name>
</gene>
<feature type="compositionally biased region" description="Basic and acidic residues" evidence="1">
    <location>
        <begin position="196"/>
        <end position="207"/>
    </location>
</feature>
<keyword evidence="2" id="KW-1133">Transmembrane helix</keyword>
<dbReference type="OrthoDB" id="3390523at2"/>
<proteinExistence type="predicted"/>
<feature type="compositionally biased region" description="Pro residues" evidence="1">
    <location>
        <begin position="140"/>
        <end position="180"/>
    </location>
</feature>
<keyword evidence="2" id="KW-0472">Membrane</keyword>
<dbReference type="STRING" id="137265.SAMN05421684_0071"/>
<accession>A0A1H3KCP2</accession>
<evidence type="ECO:0000256" key="1">
    <source>
        <dbReference type="SAM" id="MobiDB-lite"/>
    </source>
</evidence>
<dbReference type="AlphaFoldDB" id="A0A1H3KCP2"/>
<protein>
    <submittedName>
        <fullName evidence="3">Uncharacterized protein</fullName>
    </submittedName>
</protein>
<sequence>MVKPPARPLIRCAPVCLAAAAFLIGGVALPGVALPGAALAARGAAFAEPAGLPGVPGIPSVVMPDVPGLAPGLSLSEGLLPGIVLPTPVWRHLDPLRAPTAMPGIGGIAQPGDPDGWFDRPDDPAAPEEPAPDEEEPDVRPPAVPEVPAPPVEPMRPTIAPPPPPTAAAPRPAPASPAAPRPSRTPKATPSPADTRGLDELFPDRPSTDTPEAGAPHGSAGKAEPVGYGPPLIYSGIAGMLISAIGIGVVLNRRRGW</sequence>